<accession>A0A1E3H858</accession>
<dbReference type="EMBL" id="MCRJ01000016">
    <property type="protein sequence ID" value="ODN71681.1"/>
    <property type="molecule type" value="Genomic_DNA"/>
</dbReference>
<dbReference type="Proteomes" id="UP000094622">
    <property type="component" value="Unassembled WGS sequence"/>
</dbReference>
<reference evidence="1 2" key="1">
    <citation type="submission" date="2016-07" db="EMBL/GenBank/DDBJ databases">
        <title>Draft Genome Sequence of Methylobrevis pamukkalensis PK2.</title>
        <authorList>
            <person name="Vasilenko O.V."/>
            <person name="Doronina N.V."/>
            <person name="Shmareva M.N."/>
            <person name="Tarlachkov S.V."/>
            <person name="Mustakhimov I."/>
            <person name="Trotsenko Y.A."/>
        </authorList>
    </citation>
    <scope>NUCLEOTIDE SEQUENCE [LARGE SCALE GENOMIC DNA]</scope>
    <source>
        <strain evidence="1 2">PK2</strain>
    </source>
</reference>
<evidence type="ECO:0000313" key="2">
    <source>
        <dbReference type="Proteomes" id="UP000094622"/>
    </source>
</evidence>
<dbReference type="PANTHER" id="PTHR47495">
    <property type="entry name" value="ALDEHYDE DEHYDROGENASE"/>
    <property type="match status" value="1"/>
</dbReference>
<protein>
    <submittedName>
        <fullName evidence="1">Isoquinoline 1-oxidoreductase subunit beta</fullName>
        <ecNumber evidence="1">1.3.99.16</ecNumber>
    </submittedName>
</protein>
<keyword evidence="2" id="KW-1185">Reference proteome</keyword>
<dbReference type="EC" id="1.3.99.16" evidence="1"/>
<sequence>MDDTEAGAVAGLVKIVTLPYGVGVIGTTVEATRRAKDLLKVSWYGSSKASSYTSAERLDAYTALARNADRTGVAMRSTGDAMAAIAGADRVIEATTAAISSTTRPWSR</sequence>
<dbReference type="InterPro" id="IPR052516">
    <property type="entry name" value="N-heterocyclic_Hydroxylase"/>
</dbReference>
<organism evidence="1 2">
    <name type="scientific">Methylobrevis pamukkalensis</name>
    <dbReference type="NCBI Taxonomy" id="1439726"/>
    <lineage>
        <taxon>Bacteria</taxon>
        <taxon>Pseudomonadati</taxon>
        <taxon>Pseudomonadota</taxon>
        <taxon>Alphaproteobacteria</taxon>
        <taxon>Hyphomicrobiales</taxon>
        <taxon>Pleomorphomonadaceae</taxon>
        <taxon>Methylobrevis</taxon>
    </lineage>
</organism>
<dbReference type="PANTHER" id="PTHR47495:SF1">
    <property type="entry name" value="BLL3820 PROTEIN"/>
    <property type="match status" value="1"/>
</dbReference>
<evidence type="ECO:0000313" key="1">
    <source>
        <dbReference type="EMBL" id="ODN71681.1"/>
    </source>
</evidence>
<keyword evidence="1" id="KW-0560">Oxidoreductase</keyword>
<dbReference type="RefSeq" id="WP_245293916.1">
    <property type="nucleotide sequence ID" value="NZ_MCRJ01000016.1"/>
</dbReference>
<comment type="caution">
    <text evidence="1">The sequence shown here is derived from an EMBL/GenBank/DDBJ whole genome shotgun (WGS) entry which is preliminary data.</text>
</comment>
<proteinExistence type="predicted"/>
<dbReference type="GO" id="GO:0047121">
    <property type="term" value="F:isoquinoline 1-oxidoreductase activity"/>
    <property type="evidence" value="ECO:0007669"/>
    <property type="project" value="UniProtKB-EC"/>
</dbReference>
<name>A0A1E3H858_9HYPH</name>
<gene>
    <name evidence="1" type="primary">iorB_2</name>
    <name evidence="1" type="ORF">A6302_01018</name>
</gene>
<dbReference type="AlphaFoldDB" id="A0A1E3H858"/>